<accession>A0ABS9U0J5</accession>
<gene>
    <name evidence="2" type="ORF">L0M17_09480</name>
</gene>
<dbReference type="PANTHER" id="PTHR37536:SF1">
    <property type="entry name" value="ASPERGILLOPEPSIN, PUTAITVE (AFU_ORTHOLOGUE AFUA_7G01200)"/>
    <property type="match status" value="1"/>
</dbReference>
<dbReference type="InterPro" id="IPR038656">
    <property type="entry name" value="Peptidase_G1_sf"/>
</dbReference>
<reference evidence="2 3" key="1">
    <citation type="submission" date="2022-03" db="EMBL/GenBank/DDBJ databases">
        <title>Sinomonas sp. isolated from a soil.</title>
        <authorList>
            <person name="Han J."/>
            <person name="Kim D.-U."/>
        </authorList>
    </citation>
    <scope>NUCLEOTIDE SEQUENCE [LARGE SCALE GENOMIC DNA]</scope>
    <source>
        <strain evidence="2 3">5-5</strain>
    </source>
</reference>
<protein>
    <submittedName>
        <fullName evidence="2">G1 family endopeptidase</fullName>
    </submittedName>
</protein>
<dbReference type="Gene3D" id="2.60.120.700">
    <property type="entry name" value="Peptidase G1"/>
    <property type="match status" value="1"/>
</dbReference>
<dbReference type="Proteomes" id="UP001202922">
    <property type="component" value="Unassembled WGS sequence"/>
</dbReference>
<organism evidence="2 3">
    <name type="scientific">Sinomonas terrae</name>
    <dbReference type="NCBI Taxonomy" id="2908838"/>
    <lineage>
        <taxon>Bacteria</taxon>
        <taxon>Bacillati</taxon>
        <taxon>Actinomycetota</taxon>
        <taxon>Actinomycetes</taxon>
        <taxon>Micrococcales</taxon>
        <taxon>Micrococcaceae</taxon>
        <taxon>Sinomonas</taxon>
    </lineage>
</organism>
<dbReference type="InterPro" id="IPR013320">
    <property type="entry name" value="ConA-like_dom_sf"/>
</dbReference>
<evidence type="ECO:0000313" key="3">
    <source>
        <dbReference type="Proteomes" id="UP001202922"/>
    </source>
</evidence>
<dbReference type="RefSeq" id="WP_241053724.1">
    <property type="nucleotide sequence ID" value="NZ_JAKZBV010000001.1"/>
</dbReference>
<dbReference type="EMBL" id="JAKZBV010000001">
    <property type="protein sequence ID" value="MCH6470203.1"/>
    <property type="molecule type" value="Genomic_DNA"/>
</dbReference>
<dbReference type="InterPro" id="IPR000250">
    <property type="entry name" value="Peptidase_G1"/>
</dbReference>
<dbReference type="SUPFAM" id="SSF49899">
    <property type="entry name" value="Concanavalin A-like lectins/glucanases"/>
    <property type="match status" value="1"/>
</dbReference>
<feature type="region of interest" description="Disordered" evidence="1">
    <location>
        <begin position="1"/>
        <end position="21"/>
    </location>
</feature>
<dbReference type="Pfam" id="PF01828">
    <property type="entry name" value="Peptidase_A4"/>
    <property type="match status" value="1"/>
</dbReference>
<proteinExistence type="predicted"/>
<evidence type="ECO:0000256" key="1">
    <source>
        <dbReference type="SAM" id="MobiDB-lite"/>
    </source>
</evidence>
<dbReference type="PANTHER" id="PTHR37536">
    <property type="entry name" value="PUTATIVE (AFU_ORTHOLOGUE AFUA_3G02970)-RELATED"/>
    <property type="match status" value="1"/>
</dbReference>
<dbReference type="CDD" id="cd13426">
    <property type="entry name" value="Peptidase_G1"/>
    <property type="match status" value="1"/>
</dbReference>
<keyword evidence="3" id="KW-1185">Reference proteome</keyword>
<name>A0ABS9U0J5_9MICC</name>
<sequence>MTVTSPSSPGAELSPTQAGAPAHSPIFAKAAQLHVRWLPKVDCKEVAVHSPKVPPKTAATPSGNWSGYAASTSAPNYAQAEWTVPAVTENGSEPAYSSIWPGIGGMDQTNELIQDGTEQDAAANGQTTYFWFELYPIENQMEITNLVPNVGDDVATDIYWANGTADFTLCDYTQNTCVTGSQSSPAPGNTAEWIVERTSINGTLPDLANFNLVNFTNSYYDVDAMGNVEYTPANGGDSVFMQDSAGYTMAYPGSLSPDGTSFTDYWESYN</sequence>
<comment type="caution">
    <text evidence="2">The sequence shown here is derived from an EMBL/GenBank/DDBJ whole genome shotgun (WGS) entry which is preliminary data.</text>
</comment>
<evidence type="ECO:0000313" key="2">
    <source>
        <dbReference type="EMBL" id="MCH6470203.1"/>
    </source>
</evidence>